<evidence type="ECO:0000313" key="2">
    <source>
        <dbReference type="EMBL" id="KZX17156.1"/>
    </source>
</evidence>
<dbReference type="InterPro" id="IPR041120">
    <property type="entry name" value="PIN_9"/>
</dbReference>
<accession>A0A166EZ08</accession>
<gene>
    <name evidence="2" type="ORF">MBCUT_03880</name>
</gene>
<comment type="caution">
    <text evidence="2">The sequence shown here is derived from an EMBL/GenBank/DDBJ whole genome shotgun (WGS) entry which is preliminary data.</text>
</comment>
<dbReference type="RefSeq" id="WP_067258215.1">
    <property type="nucleotide sequence ID" value="NZ_LWMW01000064.1"/>
</dbReference>
<dbReference type="Pfam" id="PF18477">
    <property type="entry name" value="PIN_9"/>
    <property type="match status" value="1"/>
</dbReference>
<dbReference type="InterPro" id="IPR029060">
    <property type="entry name" value="PIN-like_dom_sf"/>
</dbReference>
<dbReference type="Gene3D" id="3.40.50.1010">
    <property type="entry name" value="5'-nuclease"/>
    <property type="match status" value="1"/>
</dbReference>
<dbReference type="OrthoDB" id="15280at2157"/>
<dbReference type="SUPFAM" id="SSF88723">
    <property type="entry name" value="PIN domain-like"/>
    <property type="match status" value="1"/>
</dbReference>
<dbReference type="Proteomes" id="UP000077275">
    <property type="component" value="Unassembled WGS sequence"/>
</dbReference>
<dbReference type="PATRIC" id="fig|47311.3.peg.429"/>
<reference evidence="2 3" key="1">
    <citation type="submission" date="2016-04" db="EMBL/GenBank/DDBJ databases">
        <title>Genome sequence of Methanobrevibacter cuticularis DSM 11139.</title>
        <authorList>
            <person name="Poehlein A."/>
            <person name="Seedorf H."/>
            <person name="Daniel R."/>
        </authorList>
    </citation>
    <scope>NUCLEOTIDE SEQUENCE [LARGE SCALE GENOMIC DNA]</scope>
    <source>
        <strain evidence="2 3">DSM 11139</strain>
    </source>
</reference>
<keyword evidence="3" id="KW-1185">Reference proteome</keyword>
<organism evidence="2 3">
    <name type="scientific">Methanobrevibacter cuticularis</name>
    <dbReference type="NCBI Taxonomy" id="47311"/>
    <lineage>
        <taxon>Archaea</taxon>
        <taxon>Methanobacteriati</taxon>
        <taxon>Methanobacteriota</taxon>
        <taxon>Methanomada group</taxon>
        <taxon>Methanobacteria</taxon>
        <taxon>Methanobacteriales</taxon>
        <taxon>Methanobacteriaceae</taxon>
        <taxon>Methanobrevibacter</taxon>
    </lineage>
</organism>
<dbReference type="EMBL" id="LWMW01000064">
    <property type="protein sequence ID" value="KZX17156.1"/>
    <property type="molecule type" value="Genomic_DNA"/>
</dbReference>
<evidence type="ECO:0000313" key="3">
    <source>
        <dbReference type="Proteomes" id="UP000077275"/>
    </source>
</evidence>
<name>A0A166EZ08_9EURY</name>
<protein>
    <submittedName>
        <fullName evidence="2">Fcf1</fullName>
    </submittedName>
</protein>
<sequence>MIPFQFNIDIIDELEKALPSYKLTTPNFVIDELFGLKKNLKGKDRVAAGIALKIAKSPKIIIKDLPLKDNESVDEGLLRISKVLATNDIELKKRAKEKGIAVAYLRQKKYVAIDGYLK</sequence>
<dbReference type="AlphaFoldDB" id="A0A166EZ08"/>
<dbReference type="STRING" id="47311.MBCUT_03880"/>
<feature type="domain" description="VapC9 PIN-like" evidence="1">
    <location>
        <begin position="1"/>
        <end position="108"/>
    </location>
</feature>
<proteinExistence type="predicted"/>
<dbReference type="CDD" id="cd09879">
    <property type="entry name" value="PIN_VapC_AF0591-like"/>
    <property type="match status" value="1"/>
</dbReference>
<evidence type="ECO:0000259" key="1">
    <source>
        <dbReference type="Pfam" id="PF18477"/>
    </source>
</evidence>